<reference evidence="2 3" key="1">
    <citation type="submission" date="2020-03" db="EMBL/GenBank/DDBJ databases">
        <title>Soil Listeria distribution.</title>
        <authorList>
            <person name="Liao J."/>
            <person name="Wiedmann M."/>
        </authorList>
    </citation>
    <scope>NUCLEOTIDE SEQUENCE [LARGE SCALE GENOMIC DNA]</scope>
    <source>
        <strain evidence="2 3">FSL L7-0741</strain>
    </source>
</reference>
<protein>
    <submittedName>
        <fullName evidence="2">Uncharacterized protein</fullName>
    </submittedName>
</protein>
<feature type="transmembrane region" description="Helical" evidence="1">
    <location>
        <begin position="195"/>
        <end position="220"/>
    </location>
</feature>
<keyword evidence="1" id="KW-0812">Transmembrane</keyword>
<keyword evidence="1" id="KW-1133">Transmembrane helix</keyword>
<sequence length="232" mass="26622">MSLNNYFKVLCMKVSYPMYSVVATLCYLGTLGMMLAYREFVAEGAITNGEILFLELQDVIYISFLFIPFLLFLFVIANSGDSKIFVFLFGDMKKYFQYKMMHVGLASAYVAVLSALCGFIVLKSAWEYQILFVTILFLLSFQILVLFLLLKSFMNSNVLSVLIIIGLSFVEDQLNVYKNAAFYFYKVWFTPGHPIYVGDIVGHVFFLIGCILVTSVILYVQFVNKRVIQYEK</sequence>
<dbReference type="RefSeq" id="WP_185525638.1">
    <property type="nucleotide sequence ID" value="NZ_JAARWN010000002.1"/>
</dbReference>
<dbReference type="EMBL" id="JAARWN010000002">
    <property type="protein sequence ID" value="MBC1935634.1"/>
    <property type="molecule type" value="Genomic_DNA"/>
</dbReference>
<dbReference type="AlphaFoldDB" id="A0A7X1CP49"/>
<name>A0A7X1CP49_9LIST</name>
<evidence type="ECO:0000313" key="2">
    <source>
        <dbReference type="EMBL" id="MBC1935634.1"/>
    </source>
</evidence>
<gene>
    <name evidence="2" type="ORF">HCA69_04600</name>
</gene>
<proteinExistence type="predicted"/>
<feature type="transmembrane region" description="Helical" evidence="1">
    <location>
        <begin position="21"/>
        <end position="40"/>
    </location>
</feature>
<feature type="transmembrane region" description="Helical" evidence="1">
    <location>
        <begin position="157"/>
        <end position="175"/>
    </location>
</feature>
<organism evidence="2 3">
    <name type="scientific">Listeria grandensis</name>
    <dbReference type="NCBI Taxonomy" id="1494963"/>
    <lineage>
        <taxon>Bacteria</taxon>
        <taxon>Bacillati</taxon>
        <taxon>Bacillota</taxon>
        <taxon>Bacilli</taxon>
        <taxon>Bacillales</taxon>
        <taxon>Listeriaceae</taxon>
        <taxon>Listeria</taxon>
    </lineage>
</organism>
<comment type="caution">
    <text evidence="2">The sequence shown here is derived from an EMBL/GenBank/DDBJ whole genome shotgun (WGS) entry which is preliminary data.</text>
</comment>
<feature type="transmembrane region" description="Helical" evidence="1">
    <location>
        <begin position="128"/>
        <end position="150"/>
    </location>
</feature>
<keyword evidence="1" id="KW-0472">Membrane</keyword>
<accession>A0A7X1CP49</accession>
<feature type="transmembrane region" description="Helical" evidence="1">
    <location>
        <begin position="100"/>
        <end position="122"/>
    </location>
</feature>
<evidence type="ECO:0000313" key="3">
    <source>
        <dbReference type="Proteomes" id="UP000535908"/>
    </source>
</evidence>
<feature type="transmembrane region" description="Helical" evidence="1">
    <location>
        <begin position="60"/>
        <end position="79"/>
    </location>
</feature>
<evidence type="ECO:0000256" key="1">
    <source>
        <dbReference type="SAM" id="Phobius"/>
    </source>
</evidence>
<dbReference type="Proteomes" id="UP000535908">
    <property type="component" value="Unassembled WGS sequence"/>
</dbReference>